<gene>
    <name evidence="3" type="ORF">IPK02_08460</name>
</gene>
<feature type="transmembrane region" description="Helical" evidence="1">
    <location>
        <begin position="116"/>
        <end position="134"/>
    </location>
</feature>
<feature type="transmembrane region" description="Helical" evidence="1">
    <location>
        <begin position="208"/>
        <end position="228"/>
    </location>
</feature>
<comment type="caution">
    <text evidence="3">The sequence shown here is derived from an EMBL/GenBank/DDBJ whole genome shotgun (WGS) entry which is preliminary data.</text>
</comment>
<feature type="transmembrane region" description="Helical" evidence="1">
    <location>
        <begin position="297"/>
        <end position="316"/>
    </location>
</feature>
<reference evidence="3 4" key="1">
    <citation type="submission" date="2020-10" db="EMBL/GenBank/DDBJ databases">
        <title>Connecting structure to function with the recovery of over 1000 high-quality activated sludge metagenome-assembled genomes encoding full-length rRNA genes using long-read sequencing.</title>
        <authorList>
            <person name="Singleton C.M."/>
            <person name="Petriglieri F."/>
            <person name="Kristensen J.M."/>
            <person name="Kirkegaard R.H."/>
            <person name="Michaelsen T.Y."/>
            <person name="Andersen M.H."/>
            <person name="Karst S.M."/>
            <person name="Dueholm M.S."/>
            <person name="Nielsen P.H."/>
            <person name="Albertsen M."/>
        </authorList>
    </citation>
    <scope>NUCLEOTIDE SEQUENCE [LARGE SCALE GENOMIC DNA]</scope>
    <source>
        <strain evidence="3">Fred_18-Q3-R57-64_BAT3C.720</strain>
    </source>
</reference>
<keyword evidence="3" id="KW-0012">Acyltransferase</keyword>
<dbReference type="PANTHER" id="PTHR23028">
    <property type="entry name" value="ACETYLTRANSFERASE"/>
    <property type="match status" value="1"/>
</dbReference>
<dbReference type="Proteomes" id="UP000706151">
    <property type="component" value="Unassembled WGS sequence"/>
</dbReference>
<evidence type="ECO:0000313" key="4">
    <source>
        <dbReference type="Proteomes" id="UP000706151"/>
    </source>
</evidence>
<dbReference type="InterPro" id="IPR050879">
    <property type="entry name" value="Acyltransferase_3"/>
</dbReference>
<accession>A0A935TAR6</accession>
<dbReference type="GO" id="GO:0016020">
    <property type="term" value="C:membrane"/>
    <property type="evidence" value="ECO:0007669"/>
    <property type="project" value="TreeGrafter"/>
</dbReference>
<dbReference type="GO" id="GO:0016747">
    <property type="term" value="F:acyltransferase activity, transferring groups other than amino-acyl groups"/>
    <property type="evidence" value="ECO:0007669"/>
    <property type="project" value="InterPro"/>
</dbReference>
<sequence>MTASINRPFSVYLDVVRFLAAVLVYLWHSNQRFLIESPLPASDFGHSSVIVFFVLSGFVIAYVTDTKESTVATYAASRISRVFSVAIPAIVITLVLDGIGRRMDPEIYSGYPYDQFLARIGGSLLMANEVWLISITSFSNVPYWSICYEWWYYVTFAMVVFLPPRMGVLAATVVMLIIGPKLILLAPVWWMGVLLYRWRLPLQLSVTTSWAFVVISVAGIVAFHRFGISHMTGEWLKGVIGSDLHRSLTFSKDFPADYLLGALVFLNFAGMRNVTAAGGGALISIERPVRFLASYTFTLYLLHQPLFLFWAALVRGNPATPWYWAGVTALTALSVGIVGSFTENRRHLLRAWMLPCFRRWESETSATYSRGTEATGIAVTQPTAPRQGGTQRGQ</sequence>
<feature type="transmembrane region" description="Helical" evidence="1">
    <location>
        <begin position="322"/>
        <end position="341"/>
    </location>
</feature>
<feature type="transmembrane region" description="Helical" evidence="1">
    <location>
        <begin position="258"/>
        <end position="285"/>
    </location>
</feature>
<evidence type="ECO:0000256" key="1">
    <source>
        <dbReference type="SAM" id="Phobius"/>
    </source>
</evidence>
<dbReference type="AlphaFoldDB" id="A0A935TAR6"/>
<dbReference type="GO" id="GO:0000271">
    <property type="term" value="P:polysaccharide biosynthetic process"/>
    <property type="evidence" value="ECO:0007669"/>
    <property type="project" value="TreeGrafter"/>
</dbReference>
<feature type="transmembrane region" description="Helical" evidence="1">
    <location>
        <begin position="9"/>
        <end position="28"/>
    </location>
</feature>
<keyword evidence="3" id="KW-0808">Transferase</keyword>
<evidence type="ECO:0000313" key="3">
    <source>
        <dbReference type="EMBL" id="MBK7953972.1"/>
    </source>
</evidence>
<keyword evidence="1" id="KW-0472">Membrane</keyword>
<protein>
    <submittedName>
        <fullName evidence="3">Acyltransferase</fullName>
    </submittedName>
</protein>
<feature type="transmembrane region" description="Helical" evidence="1">
    <location>
        <begin position="168"/>
        <end position="196"/>
    </location>
</feature>
<feature type="domain" description="Acyltransferase 3" evidence="2">
    <location>
        <begin position="11"/>
        <end position="334"/>
    </location>
</feature>
<evidence type="ECO:0000259" key="2">
    <source>
        <dbReference type="Pfam" id="PF01757"/>
    </source>
</evidence>
<feature type="transmembrane region" description="Helical" evidence="1">
    <location>
        <begin position="75"/>
        <end position="96"/>
    </location>
</feature>
<keyword evidence="1" id="KW-1133">Transmembrane helix</keyword>
<proteinExistence type="predicted"/>
<dbReference type="InterPro" id="IPR002656">
    <property type="entry name" value="Acyl_transf_3_dom"/>
</dbReference>
<organism evidence="3 4">
    <name type="scientific">Candidatus Accumulibacter affinis</name>
    <dbReference type="NCBI Taxonomy" id="2954384"/>
    <lineage>
        <taxon>Bacteria</taxon>
        <taxon>Pseudomonadati</taxon>
        <taxon>Pseudomonadota</taxon>
        <taxon>Betaproteobacteria</taxon>
        <taxon>Candidatus Accumulibacter</taxon>
    </lineage>
</organism>
<dbReference type="Pfam" id="PF01757">
    <property type="entry name" value="Acyl_transf_3"/>
    <property type="match status" value="1"/>
</dbReference>
<keyword evidence="1" id="KW-0812">Transmembrane</keyword>
<dbReference type="PANTHER" id="PTHR23028:SF53">
    <property type="entry name" value="ACYL_TRANSF_3 DOMAIN-CONTAINING PROTEIN"/>
    <property type="match status" value="1"/>
</dbReference>
<feature type="transmembrane region" description="Helical" evidence="1">
    <location>
        <begin position="44"/>
        <end position="63"/>
    </location>
</feature>
<dbReference type="EMBL" id="JADJOT010000008">
    <property type="protein sequence ID" value="MBK7953972.1"/>
    <property type="molecule type" value="Genomic_DNA"/>
</dbReference>
<name>A0A935TAR6_9PROT</name>
<feature type="transmembrane region" description="Helical" evidence="1">
    <location>
        <begin position="141"/>
        <end position="162"/>
    </location>
</feature>